<reference evidence="1" key="1">
    <citation type="journal article" date="2013" name="Environ. Microbiol.">
        <title>Microbiota from the distal guts of lean and obese adolescents exhibit partial functional redundancy besides clear differences in community structure.</title>
        <authorList>
            <person name="Ferrer M."/>
            <person name="Ruiz A."/>
            <person name="Lanza F."/>
            <person name="Haange S.B."/>
            <person name="Oberbach A."/>
            <person name="Till H."/>
            <person name="Bargiela R."/>
            <person name="Campoy C."/>
            <person name="Segura M.T."/>
            <person name="Richter M."/>
            <person name="von Bergen M."/>
            <person name="Seifert J."/>
            <person name="Suarez A."/>
        </authorList>
    </citation>
    <scope>NUCLEOTIDE SEQUENCE</scope>
</reference>
<accession>K1TKX6</accession>
<evidence type="ECO:0000313" key="1">
    <source>
        <dbReference type="EMBL" id="EKC66975.1"/>
    </source>
</evidence>
<feature type="non-terminal residue" evidence="1">
    <location>
        <position position="61"/>
    </location>
</feature>
<proteinExistence type="predicted"/>
<name>K1TKX6_9ZZZZ</name>
<comment type="caution">
    <text evidence="1">The sequence shown here is derived from an EMBL/GenBank/DDBJ whole genome shotgun (WGS) entry which is preliminary data.</text>
</comment>
<sequence>MDITMKHYFPKYCEKFRCIANLCPDSCCRDWDVVVDDTSFDFYNTVKGEFGDRLRSLMTID</sequence>
<gene>
    <name evidence="1" type="ORF">LEA_09538</name>
</gene>
<organism evidence="1">
    <name type="scientific">human gut metagenome</name>
    <dbReference type="NCBI Taxonomy" id="408170"/>
    <lineage>
        <taxon>unclassified sequences</taxon>
        <taxon>metagenomes</taxon>
        <taxon>organismal metagenomes</taxon>
    </lineage>
</organism>
<dbReference type="AlphaFoldDB" id="K1TKX6"/>
<dbReference type="EMBL" id="AJWY01006396">
    <property type="protein sequence ID" value="EKC66975.1"/>
    <property type="molecule type" value="Genomic_DNA"/>
</dbReference>
<protein>
    <submittedName>
        <fullName evidence="1">Uncharacterized protein</fullName>
    </submittedName>
</protein>